<dbReference type="Pfam" id="PF13508">
    <property type="entry name" value="Acetyltransf_7"/>
    <property type="match status" value="1"/>
</dbReference>
<dbReference type="PANTHER" id="PTHR43877">
    <property type="entry name" value="AMINOALKYLPHOSPHONATE N-ACETYLTRANSFERASE-RELATED-RELATED"/>
    <property type="match status" value="1"/>
</dbReference>
<dbReference type="EMBL" id="JBHTBU010000001">
    <property type="protein sequence ID" value="MFC7287273.1"/>
    <property type="molecule type" value="Genomic_DNA"/>
</dbReference>
<dbReference type="Gene3D" id="3.40.630.30">
    <property type="match status" value="1"/>
</dbReference>
<proteinExistence type="predicted"/>
<dbReference type="CDD" id="cd04301">
    <property type="entry name" value="NAT_SF"/>
    <property type="match status" value="1"/>
</dbReference>
<comment type="caution">
    <text evidence="4">The sequence shown here is derived from an EMBL/GenBank/DDBJ whole genome shotgun (WGS) entry which is preliminary data.</text>
</comment>
<evidence type="ECO:0000256" key="2">
    <source>
        <dbReference type="ARBA" id="ARBA00023315"/>
    </source>
</evidence>
<evidence type="ECO:0000313" key="5">
    <source>
        <dbReference type="Proteomes" id="UP001596542"/>
    </source>
</evidence>
<dbReference type="GO" id="GO:0016746">
    <property type="term" value="F:acyltransferase activity"/>
    <property type="evidence" value="ECO:0007669"/>
    <property type="project" value="UniProtKB-KW"/>
</dbReference>
<accession>A0ABW2I8D8</accession>
<sequence>MTISVRPAQAGDKPAMRELFLRSRVETFVWHAVDSFQLEDFDVQTQGELLWVAEDAAQIVGFISLWKPDNFIHHVYVDRRWSGRGVGRQLLRLLPGWPETRFQLKCLCLNEAALAFYRSCHFVETGSGVASGGAYLVLESTGVD</sequence>
<dbReference type="PROSITE" id="PS51186">
    <property type="entry name" value="GNAT"/>
    <property type="match status" value="1"/>
</dbReference>
<dbReference type="InterPro" id="IPR050832">
    <property type="entry name" value="Bact_Acetyltransf"/>
</dbReference>
<keyword evidence="1 4" id="KW-0808">Transferase</keyword>
<keyword evidence="5" id="KW-1185">Reference proteome</keyword>
<dbReference type="InterPro" id="IPR000182">
    <property type="entry name" value="GNAT_dom"/>
</dbReference>
<name>A0ABW2I8D8_9BURK</name>
<dbReference type="SUPFAM" id="SSF55729">
    <property type="entry name" value="Acyl-CoA N-acyltransferases (Nat)"/>
    <property type="match status" value="1"/>
</dbReference>
<keyword evidence="2 4" id="KW-0012">Acyltransferase</keyword>
<dbReference type="Proteomes" id="UP001596542">
    <property type="component" value="Unassembled WGS sequence"/>
</dbReference>
<gene>
    <name evidence="4" type="ORF">ACFQPC_04400</name>
</gene>
<evidence type="ECO:0000259" key="3">
    <source>
        <dbReference type="PROSITE" id="PS51186"/>
    </source>
</evidence>
<evidence type="ECO:0000313" key="4">
    <source>
        <dbReference type="EMBL" id="MFC7287273.1"/>
    </source>
</evidence>
<organism evidence="4 5">
    <name type="scientific">Herminiimonas glaciei</name>
    <dbReference type="NCBI Taxonomy" id="523788"/>
    <lineage>
        <taxon>Bacteria</taxon>
        <taxon>Pseudomonadati</taxon>
        <taxon>Pseudomonadota</taxon>
        <taxon>Betaproteobacteria</taxon>
        <taxon>Burkholderiales</taxon>
        <taxon>Oxalobacteraceae</taxon>
        <taxon>Herminiimonas</taxon>
    </lineage>
</organism>
<dbReference type="EC" id="2.3.-.-" evidence="4"/>
<evidence type="ECO:0000256" key="1">
    <source>
        <dbReference type="ARBA" id="ARBA00022679"/>
    </source>
</evidence>
<protein>
    <submittedName>
        <fullName evidence="4">GNAT family N-acetyltransferase</fullName>
        <ecNumber evidence="4">2.3.-.-</ecNumber>
    </submittedName>
</protein>
<dbReference type="RefSeq" id="WP_382270376.1">
    <property type="nucleotide sequence ID" value="NZ_JBHTBU010000001.1"/>
</dbReference>
<dbReference type="InterPro" id="IPR016181">
    <property type="entry name" value="Acyl_CoA_acyltransferase"/>
</dbReference>
<feature type="domain" description="N-acetyltransferase" evidence="3">
    <location>
        <begin position="3"/>
        <end position="144"/>
    </location>
</feature>
<reference evidence="5" key="1">
    <citation type="journal article" date="2019" name="Int. J. Syst. Evol. Microbiol.">
        <title>The Global Catalogue of Microorganisms (GCM) 10K type strain sequencing project: providing services to taxonomists for standard genome sequencing and annotation.</title>
        <authorList>
            <consortium name="The Broad Institute Genomics Platform"/>
            <consortium name="The Broad Institute Genome Sequencing Center for Infectious Disease"/>
            <person name="Wu L."/>
            <person name="Ma J."/>
        </authorList>
    </citation>
    <scope>NUCLEOTIDE SEQUENCE [LARGE SCALE GENOMIC DNA]</scope>
    <source>
        <strain evidence="5">KACC 12508</strain>
    </source>
</reference>